<sequence length="258" mass="29288">MEYLITEEMIKNSLVSSGDISRIAEVIKKAKSGQDITVAFLGGSITQGCNATKQEDCYASRTYLWFKNTFSDVNVRYINAGVGATGSIIGVHRVEKQVLSHNPDIVFIDFAVNDKNTIYDKVAYESLIRRILSAEKPIAIIEIFMSNFDCSNVQEQQIEIGNKYNIPMISFRNTVKAEIEKGNLKWEDVATDEVHPNDYGHFIISEILIDFIKNILNNINKFEDTEALTREIESENSIFGEDYINGIIRNNRNLEVKK</sequence>
<accession>R9BTA8</accession>
<dbReference type="EMBL" id="ASRV01000206">
    <property type="protein sequence ID" value="EOR20349.1"/>
    <property type="molecule type" value="Genomic_DNA"/>
</dbReference>
<dbReference type="CDD" id="cd00229">
    <property type="entry name" value="SGNH_hydrolase"/>
    <property type="match status" value="1"/>
</dbReference>
<dbReference type="InterPro" id="IPR013830">
    <property type="entry name" value="SGNH_hydro"/>
</dbReference>
<protein>
    <submittedName>
        <fullName evidence="2">GDSL-like lipase/acylhydrolase family protein</fullName>
    </submittedName>
</protein>
<dbReference type="RefSeq" id="WP_016208719.1">
    <property type="nucleotide sequence ID" value="NZ_ASRV01000206.1"/>
</dbReference>
<proteinExistence type="predicted"/>
<keyword evidence="3" id="KW-1185">Reference proteome</keyword>
<gene>
    <name evidence="2" type="ORF">A500_17470</name>
</gene>
<dbReference type="PANTHER" id="PTHR34407">
    <property type="entry name" value="EXPRESSED PROTEIN"/>
    <property type="match status" value="1"/>
</dbReference>
<keyword evidence="2" id="KW-0378">Hydrolase</keyword>
<dbReference type="SUPFAM" id="SSF52266">
    <property type="entry name" value="SGNH hydrolase"/>
    <property type="match status" value="1"/>
</dbReference>
<dbReference type="AlphaFoldDB" id="R9BTA8"/>
<evidence type="ECO:0000313" key="2">
    <source>
        <dbReference type="EMBL" id="EOR20349.1"/>
    </source>
</evidence>
<comment type="caution">
    <text evidence="2">The sequence shown here is derived from an EMBL/GenBank/DDBJ whole genome shotgun (WGS) entry which is preliminary data.</text>
</comment>
<dbReference type="Proteomes" id="UP000013988">
    <property type="component" value="Unassembled WGS sequence"/>
</dbReference>
<reference evidence="2 3" key="1">
    <citation type="submission" date="2013-03" db="EMBL/GenBank/DDBJ databases">
        <title>Whole genome shotgun sequencing of Clostridium sartagoforme AAU1.</title>
        <authorList>
            <person name="Joshi C.G."/>
            <person name="Duggirala S.M."/>
            <person name="Nathani N.M."/>
            <person name="Bhatt V.D."/>
            <person name="Patel A.K."/>
            <person name="Pandya P.R."/>
            <person name="KaPatel J.A."/>
        </authorList>
    </citation>
    <scope>NUCLEOTIDE SEQUENCE [LARGE SCALE GENOMIC DNA]</scope>
    <source>
        <strain evidence="2 3">AAU1</strain>
    </source>
</reference>
<evidence type="ECO:0000259" key="1">
    <source>
        <dbReference type="Pfam" id="PF13472"/>
    </source>
</evidence>
<name>R9BTA8_9CLOT</name>
<dbReference type="GO" id="GO:0016787">
    <property type="term" value="F:hydrolase activity"/>
    <property type="evidence" value="ECO:0007669"/>
    <property type="project" value="UniProtKB-KW"/>
</dbReference>
<organism evidence="2 3">
    <name type="scientific">Clostridium sartagoforme AAU1</name>
    <dbReference type="NCBI Taxonomy" id="1202534"/>
    <lineage>
        <taxon>Bacteria</taxon>
        <taxon>Bacillati</taxon>
        <taxon>Bacillota</taxon>
        <taxon>Clostridia</taxon>
        <taxon>Eubacteriales</taxon>
        <taxon>Clostridiaceae</taxon>
        <taxon>Clostridium</taxon>
    </lineage>
</organism>
<dbReference type="PATRIC" id="fig|1202534.3.peg.3481"/>
<dbReference type="InterPro" id="IPR036514">
    <property type="entry name" value="SGNH_hydro_sf"/>
</dbReference>
<dbReference type="Gene3D" id="3.40.50.1110">
    <property type="entry name" value="SGNH hydrolase"/>
    <property type="match status" value="1"/>
</dbReference>
<dbReference type="Pfam" id="PF13472">
    <property type="entry name" value="Lipase_GDSL_2"/>
    <property type="match status" value="1"/>
</dbReference>
<evidence type="ECO:0000313" key="3">
    <source>
        <dbReference type="Proteomes" id="UP000013988"/>
    </source>
</evidence>
<feature type="domain" description="SGNH hydrolase-type esterase" evidence="1">
    <location>
        <begin position="40"/>
        <end position="201"/>
    </location>
</feature>
<dbReference type="PANTHER" id="PTHR34407:SF1">
    <property type="entry name" value="SGNH HYDROLASE-TYPE ESTERASE DOMAIN-CONTAINING PROTEIN"/>
    <property type="match status" value="1"/>
</dbReference>